<name>A0A7X0JSQ0_9GAMM</name>
<dbReference type="InterPro" id="IPR036034">
    <property type="entry name" value="PDZ_sf"/>
</dbReference>
<dbReference type="InParanoid" id="A0A7X0JSQ0"/>
<dbReference type="RefSeq" id="WP_166844299.1">
    <property type="nucleotide sequence ID" value="NZ_JAAONY010000002.1"/>
</dbReference>
<gene>
    <name evidence="1" type="ORF">HNR48_001832</name>
</gene>
<dbReference type="AlphaFoldDB" id="A0A7X0JSQ0"/>
<reference evidence="1 2" key="1">
    <citation type="submission" date="2020-08" db="EMBL/GenBank/DDBJ databases">
        <title>Genomic Encyclopedia of Type Strains, Phase IV (KMG-IV): sequencing the most valuable type-strain genomes for metagenomic binning, comparative biology and taxonomic classification.</title>
        <authorList>
            <person name="Goeker M."/>
        </authorList>
    </citation>
    <scope>NUCLEOTIDE SEQUENCE [LARGE SCALE GENOMIC DNA]</scope>
    <source>
        <strain evidence="1 2">DSM 22368</strain>
    </source>
</reference>
<comment type="caution">
    <text evidence="1">The sequence shown here is derived from an EMBL/GenBank/DDBJ whole genome shotgun (WGS) entry which is preliminary data.</text>
</comment>
<proteinExistence type="predicted"/>
<accession>A0A7X0JSQ0</accession>
<dbReference type="SUPFAM" id="SSF50156">
    <property type="entry name" value="PDZ domain-like"/>
    <property type="match status" value="1"/>
</dbReference>
<dbReference type="EMBL" id="JACHHT010000002">
    <property type="protein sequence ID" value="MBB6521547.1"/>
    <property type="molecule type" value="Genomic_DNA"/>
</dbReference>
<evidence type="ECO:0000313" key="1">
    <source>
        <dbReference type="EMBL" id="MBB6521547.1"/>
    </source>
</evidence>
<keyword evidence="2" id="KW-1185">Reference proteome</keyword>
<sequence>MAAFRSMFYQLYARLPLGVNRRAMFEWTSVVLATLAIGLSAWHWQQQETAQPNEATLAAKPATISAAAKLEQSSTVNQKTETILDKQAQAWQDLEDVELVGLIRSNGKQSFAIVRWHDEQLVLAQHDSLPQQKNILISAIHTDSITLTGPWGEKQLGLNGREIAEQKNAAQVIKLPQLRNIILHETDSIADHIQAQANYENGELKSLSLMPSTSTALFEQAGLERGDQLTHVNDIPIANLGLSSVPGLLSKGKMELQLKRDGLNRQLTLLF</sequence>
<protein>
    <submittedName>
        <fullName evidence="1">Type II secretion system protein C</fullName>
    </submittedName>
</protein>
<evidence type="ECO:0000313" key="2">
    <source>
        <dbReference type="Proteomes" id="UP000528457"/>
    </source>
</evidence>
<dbReference type="Gene3D" id="2.30.42.10">
    <property type="match status" value="1"/>
</dbReference>
<organism evidence="1 2">
    <name type="scientific">Pseudoteredinibacter isoporae</name>
    <dbReference type="NCBI Taxonomy" id="570281"/>
    <lineage>
        <taxon>Bacteria</taxon>
        <taxon>Pseudomonadati</taxon>
        <taxon>Pseudomonadota</taxon>
        <taxon>Gammaproteobacteria</taxon>
        <taxon>Cellvibrionales</taxon>
        <taxon>Cellvibrionaceae</taxon>
        <taxon>Pseudoteredinibacter</taxon>
    </lineage>
</organism>
<dbReference type="Proteomes" id="UP000528457">
    <property type="component" value="Unassembled WGS sequence"/>
</dbReference>